<comment type="catalytic activity">
    <reaction evidence="15">
        <text>ATP + H2O + cellular proteinSide 1 = ADP + phosphate + cellular proteinSide 2.</text>
        <dbReference type="EC" id="7.4.2.8"/>
    </reaction>
</comment>
<keyword evidence="11 16" id="KW-0067">ATP-binding</keyword>
<dbReference type="InterPro" id="IPR027417">
    <property type="entry name" value="P-loop_NTPase"/>
</dbReference>
<dbReference type="PANTHER" id="PTHR30258:SF27">
    <property type="entry name" value="BACTERIOPHAGE ADSORPTION PROTEIN B-RELATED"/>
    <property type="match status" value="1"/>
</dbReference>
<evidence type="ECO:0000256" key="2">
    <source>
        <dbReference type="ARBA" id="ARBA00003288"/>
    </source>
</evidence>
<protein>
    <recommendedName>
        <fullName evidence="16">Type II secretion system protein E</fullName>
        <shortName evidence="16">T2SS protein E</shortName>
    </recommendedName>
    <alternativeName>
        <fullName evidence="16">Type II traffic warden ATPase</fullName>
    </alternativeName>
</protein>
<keyword evidence="5 16" id="KW-0813">Transport</keyword>
<keyword evidence="7" id="KW-0997">Cell inner membrane</keyword>
<keyword evidence="9 16" id="KW-0547">Nucleotide-binding</keyword>
<evidence type="ECO:0000256" key="15">
    <source>
        <dbReference type="ARBA" id="ARBA00034006"/>
    </source>
</evidence>
<dbReference type="Pfam" id="PF00437">
    <property type="entry name" value="T2SSE"/>
    <property type="match status" value="1"/>
</dbReference>
<dbReference type="Pfam" id="PF22341">
    <property type="entry name" value="GSPE_N1E"/>
    <property type="match status" value="1"/>
</dbReference>
<sequence>MSNLELPSGELTEPVSAARRMPGYGFAKRFGVVVVYNEAQQARVVYRPDAPVTALLEVRRLLERAAPFEAVSERDFERRLQTAYEHKAGHARQMVDDLHENLDLSEMAQHLPKPEDLLESEDEAPIIRLINALLTEAVKENASDIHIEPYEARMVVRFRVDGVLREIIEPQREFAPMVISRLKVMAKLDIAEKRLPQDGRISLNIGGRTVDVRVSTLPSGHGERVVLRLLDKQANQLNLKQVGMAQSELECIQGMIARPHGIILVTGPTGSGKTTSLYAIVNQLNQRSRNILTVEDPIEYYLDGIGQTQVNSKVEMTFAKGLRAILRQDPDVVMVGEIRDRETAEIAVQASLTGHLVLSTLHTNTAVGAITRLRDMGVEPFLLASSLVGVIAQRLVRVLCPHCKQAAAVDGRDLLGLGYAGMPDAVVKVYRPQGCPLCYGHGYKGRAGIFELIALDSGMTKRIHDGAGDMELEQYARTLAPSIQQSALDKVLAGETSLDEALRMTLKD</sequence>
<feature type="domain" description="Bacterial type II secretion system protein E" evidence="17">
    <location>
        <begin position="326"/>
        <end position="340"/>
    </location>
</feature>
<dbReference type="Gene3D" id="3.30.300.160">
    <property type="entry name" value="Type II secretion system, protein E, N-terminal domain"/>
    <property type="match status" value="1"/>
</dbReference>
<keyword evidence="6" id="KW-1003">Cell membrane</keyword>
<dbReference type="EMBL" id="JANIBJ010000010">
    <property type="protein sequence ID" value="MCQ8103837.1"/>
    <property type="molecule type" value="Genomic_DNA"/>
</dbReference>
<keyword evidence="10" id="KW-0862">Zinc</keyword>
<comment type="cofactor">
    <cofactor evidence="1">
        <name>Zn(2+)</name>
        <dbReference type="ChEBI" id="CHEBI:29105"/>
    </cofactor>
</comment>
<dbReference type="InterPro" id="IPR013369">
    <property type="entry name" value="T2SS_GspE"/>
</dbReference>
<evidence type="ECO:0000256" key="10">
    <source>
        <dbReference type="ARBA" id="ARBA00022833"/>
    </source>
</evidence>
<evidence type="ECO:0000256" key="5">
    <source>
        <dbReference type="ARBA" id="ARBA00022448"/>
    </source>
</evidence>
<dbReference type="InterPro" id="IPR037257">
    <property type="entry name" value="T2SS_E_N_sf"/>
</dbReference>
<dbReference type="RefSeq" id="WP_256601581.1">
    <property type="nucleotide sequence ID" value="NZ_JANIBJ010000010.1"/>
</dbReference>
<dbReference type="Gene3D" id="3.30.450.90">
    <property type="match status" value="1"/>
</dbReference>
<keyword evidence="13" id="KW-1278">Translocase</keyword>
<dbReference type="SMART" id="SM00382">
    <property type="entry name" value="AAA"/>
    <property type="match status" value="1"/>
</dbReference>
<evidence type="ECO:0000256" key="11">
    <source>
        <dbReference type="ARBA" id="ARBA00022840"/>
    </source>
</evidence>
<evidence type="ECO:0000256" key="7">
    <source>
        <dbReference type="ARBA" id="ARBA00022519"/>
    </source>
</evidence>
<dbReference type="NCBIfam" id="TIGR02533">
    <property type="entry name" value="type_II_gspE"/>
    <property type="match status" value="1"/>
</dbReference>
<dbReference type="InterPro" id="IPR003593">
    <property type="entry name" value="AAA+_ATPase"/>
</dbReference>
<gene>
    <name evidence="18" type="primary">gspE</name>
    <name evidence="18" type="ORF">NP590_06955</name>
</gene>
<evidence type="ECO:0000313" key="19">
    <source>
        <dbReference type="Proteomes" id="UP001524499"/>
    </source>
</evidence>
<evidence type="ECO:0000256" key="9">
    <source>
        <dbReference type="ARBA" id="ARBA00022741"/>
    </source>
</evidence>
<dbReference type="PANTHER" id="PTHR30258">
    <property type="entry name" value="TYPE II SECRETION SYSTEM PROTEIN GSPE-RELATED"/>
    <property type="match status" value="1"/>
</dbReference>
<proteinExistence type="inferred from homology"/>
<dbReference type="Proteomes" id="UP001524499">
    <property type="component" value="Unassembled WGS sequence"/>
</dbReference>
<evidence type="ECO:0000256" key="12">
    <source>
        <dbReference type="ARBA" id="ARBA00022927"/>
    </source>
</evidence>
<evidence type="ECO:0000313" key="18">
    <source>
        <dbReference type="EMBL" id="MCQ8103837.1"/>
    </source>
</evidence>
<comment type="subcellular location">
    <subcellularLocation>
        <location evidence="3 16">Cell inner membrane</location>
    </subcellularLocation>
</comment>
<evidence type="ECO:0000256" key="16">
    <source>
        <dbReference type="RuleBase" id="RU366070"/>
    </source>
</evidence>
<evidence type="ECO:0000256" key="8">
    <source>
        <dbReference type="ARBA" id="ARBA00022723"/>
    </source>
</evidence>
<reference evidence="18 19" key="1">
    <citation type="submission" date="2022-07" db="EMBL/GenBank/DDBJ databases">
        <title>Methylomonas rivi sp. nov., Methylomonas rosea sp. nov., Methylomonas aureus sp. nov. and Methylomonas subterranea sp. nov., four novel methanotrophs isolated from a freshwater creek and the deep terrestrial subsurface.</title>
        <authorList>
            <person name="Abin C."/>
            <person name="Sankaranarayanan K."/>
            <person name="Garner C."/>
            <person name="Sindelar R."/>
            <person name="Kotary K."/>
            <person name="Garner R."/>
            <person name="Barclay S."/>
            <person name="Lawson P."/>
            <person name="Krumholz L."/>
        </authorList>
    </citation>
    <scope>NUCLEOTIDE SEQUENCE [LARGE SCALE GENOMIC DNA]</scope>
    <source>
        <strain evidence="18 19">SURF-2</strain>
    </source>
</reference>
<comment type="caution">
    <text evidence="18">The sequence shown here is derived from an EMBL/GenBank/DDBJ whole genome shotgun (WGS) entry which is preliminary data.</text>
</comment>
<dbReference type="PROSITE" id="PS00662">
    <property type="entry name" value="T2SP_E"/>
    <property type="match status" value="1"/>
</dbReference>
<evidence type="ECO:0000256" key="4">
    <source>
        <dbReference type="ARBA" id="ARBA00006611"/>
    </source>
</evidence>
<dbReference type="SUPFAM" id="SSF160246">
    <property type="entry name" value="EspE N-terminal domain-like"/>
    <property type="match status" value="1"/>
</dbReference>
<dbReference type="Gene3D" id="3.40.50.300">
    <property type="entry name" value="P-loop containing nucleotide triphosphate hydrolases"/>
    <property type="match status" value="1"/>
</dbReference>
<dbReference type="InterPro" id="IPR054757">
    <property type="entry name" value="GSPE_N1E"/>
</dbReference>
<dbReference type="InterPro" id="IPR001482">
    <property type="entry name" value="T2SS/T4SS_dom"/>
</dbReference>
<evidence type="ECO:0000256" key="14">
    <source>
        <dbReference type="ARBA" id="ARBA00023136"/>
    </source>
</evidence>
<keyword evidence="12 16" id="KW-0653">Protein transport</keyword>
<comment type="similarity">
    <text evidence="4 16">Belongs to the GSP E family.</text>
</comment>
<keyword evidence="8" id="KW-0479">Metal-binding</keyword>
<evidence type="ECO:0000256" key="6">
    <source>
        <dbReference type="ARBA" id="ARBA00022475"/>
    </source>
</evidence>
<dbReference type="CDD" id="cd01129">
    <property type="entry name" value="PulE-GspE-like"/>
    <property type="match status" value="1"/>
</dbReference>
<evidence type="ECO:0000259" key="17">
    <source>
        <dbReference type="PROSITE" id="PS00662"/>
    </source>
</evidence>
<name>A0ABT1TED8_9GAMM</name>
<comment type="function">
    <text evidence="2 16">ATPase component of the type II secretion system required for the energy-dependent secretion of extracellular factors such as proteases and toxins from the periplasm. Acts as a molecular motor to provide the energy that is required for assembly of the pseudopilus and the extrusion of substrates generated in the cytoplasm.</text>
</comment>
<keyword evidence="14" id="KW-0472">Membrane</keyword>
<evidence type="ECO:0000256" key="1">
    <source>
        <dbReference type="ARBA" id="ARBA00001947"/>
    </source>
</evidence>
<accession>A0ABT1TED8</accession>
<keyword evidence="19" id="KW-1185">Reference proteome</keyword>
<evidence type="ECO:0000256" key="13">
    <source>
        <dbReference type="ARBA" id="ARBA00022967"/>
    </source>
</evidence>
<dbReference type="SUPFAM" id="SSF52540">
    <property type="entry name" value="P-loop containing nucleoside triphosphate hydrolases"/>
    <property type="match status" value="1"/>
</dbReference>
<evidence type="ECO:0000256" key="3">
    <source>
        <dbReference type="ARBA" id="ARBA00004533"/>
    </source>
</evidence>
<organism evidence="18 19">
    <name type="scientific">Methylomonas subterranea</name>
    <dbReference type="NCBI Taxonomy" id="2952225"/>
    <lineage>
        <taxon>Bacteria</taxon>
        <taxon>Pseudomonadati</taxon>
        <taxon>Pseudomonadota</taxon>
        <taxon>Gammaproteobacteria</taxon>
        <taxon>Methylococcales</taxon>
        <taxon>Methylococcaceae</taxon>
        <taxon>Methylomonas</taxon>
    </lineage>
</organism>